<feature type="compositionally biased region" description="Polar residues" evidence="1">
    <location>
        <begin position="52"/>
        <end position="64"/>
    </location>
</feature>
<proteinExistence type="predicted"/>
<accession>A0A9X9Q1V0</accession>
<dbReference type="EMBL" id="CYRY02019253">
    <property type="protein sequence ID" value="VCW96748.1"/>
    <property type="molecule type" value="Genomic_DNA"/>
</dbReference>
<reference evidence="2 3" key="1">
    <citation type="submission" date="2018-10" db="EMBL/GenBank/DDBJ databases">
        <authorList>
            <person name="Ekblom R."/>
            <person name="Jareborg N."/>
        </authorList>
    </citation>
    <scope>NUCLEOTIDE SEQUENCE [LARGE SCALE GENOMIC DNA]</scope>
    <source>
        <tissue evidence="2">Muscle</tissue>
    </source>
</reference>
<evidence type="ECO:0000313" key="2">
    <source>
        <dbReference type="EMBL" id="VCW96748.1"/>
    </source>
</evidence>
<comment type="caution">
    <text evidence="2">The sequence shown here is derived from an EMBL/GenBank/DDBJ whole genome shotgun (WGS) entry which is preliminary data.</text>
</comment>
<evidence type="ECO:0000313" key="3">
    <source>
        <dbReference type="Proteomes" id="UP000269945"/>
    </source>
</evidence>
<dbReference type="Proteomes" id="UP000269945">
    <property type="component" value="Unassembled WGS sequence"/>
</dbReference>
<protein>
    <submittedName>
        <fullName evidence="2">Uncharacterized protein</fullName>
    </submittedName>
</protein>
<evidence type="ECO:0000256" key="1">
    <source>
        <dbReference type="SAM" id="MobiDB-lite"/>
    </source>
</evidence>
<organism evidence="2 3">
    <name type="scientific">Gulo gulo</name>
    <name type="common">Wolverine</name>
    <name type="synonym">Gluton</name>
    <dbReference type="NCBI Taxonomy" id="48420"/>
    <lineage>
        <taxon>Eukaryota</taxon>
        <taxon>Metazoa</taxon>
        <taxon>Chordata</taxon>
        <taxon>Craniata</taxon>
        <taxon>Vertebrata</taxon>
        <taxon>Euteleostomi</taxon>
        <taxon>Mammalia</taxon>
        <taxon>Eutheria</taxon>
        <taxon>Laurasiatheria</taxon>
        <taxon>Carnivora</taxon>
        <taxon>Caniformia</taxon>
        <taxon>Musteloidea</taxon>
        <taxon>Mustelidae</taxon>
        <taxon>Guloninae</taxon>
        <taxon>Gulo</taxon>
    </lineage>
</organism>
<gene>
    <name evidence="2" type="ORF">BN2614_LOCUS5</name>
</gene>
<dbReference type="AlphaFoldDB" id="A0A9X9Q1V0"/>
<sequence length="88" mass="9858">MVPTCFTTSRAVHPVRPSRAFSWSLRRGASDARVRNLSSLPGPSPPWAALPLTSQPQAGSYKTKLQNKDPRKQRRSFGNSTRLRRRGL</sequence>
<name>A0A9X9Q1V0_GULGU</name>
<feature type="region of interest" description="Disordered" evidence="1">
    <location>
        <begin position="35"/>
        <end position="88"/>
    </location>
</feature>
<keyword evidence="3" id="KW-1185">Reference proteome</keyword>